<dbReference type="InterPro" id="IPR032443">
    <property type="entry name" value="RAWUL"/>
</dbReference>
<feature type="compositionally biased region" description="Polar residues" evidence="7">
    <location>
        <begin position="409"/>
        <end position="424"/>
    </location>
</feature>
<evidence type="ECO:0000256" key="3">
    <source>
        <dbReference type="ARBA" id="ARBA00022771"/>
    </source>
</evidence>
<keyword evidence="4" id="KW-0862">Zinc</keyword>
<dbReference type="SMART" id="SM00184">
    <property type="entry name" value="RING"/>
    <property type="match status" value="1"/>
</dbReference>
<evidence type="ECO:0000256" key="7">
    <source>
        <dbReference type="SAM" id="MobiDB-lite"/>
    </source>
</evidence>
<dbReference type="Pfam" id="PF13923">
    <property type="entry name" value="zf-C3HC4_2"/>
    <property type="match status" value="1"/>
</dbReference>
<keyword evidence="5" id="KW-0539">Nucleus</keyword>
<reference evidence="9 10" key="1">
    <citation type="submission" date="2024-01" db="EMBL/GenBank/DDBJ databases">
        <title>The genome of the rayed Mediterranean limpet Patella caerulea (Linnaeus, 1758).</title>
        <authorList>
            <person name="Anh-Thu Weber A."/>
            <person name="Halstead-Nussloch G."/>
        </authorList>
    </citation>
    <scope>NUCLEOTIDE SEQUENCE [LARGE SCALE GENOMIC DNA]</scope>
    <source>
        <strain evidence="9">AATW-2023a</strain>
        <tissue evidence="9">Whole specimen</tissue>
    </source>
</reference>
<dbReference type="GO" id="GO:0008270">
    <property type="term" value="F:zinc ion binding"/>
    <property type="evidence" value="ECO:0007669"/>
    <property type="project" value="UniProtKB-KW"/>
</dbReference>
<feature type="region of interest" description="Disordered" evidence="7">
    <location>
        <begin position="387"/>
        <end position="434"/>
    </location>
</feature>
<protein>
    <recommendedName>
        <fullName evidence="8">RING-type domain-containing protein</fullName>
    </recommendedName>
</protein>
<dbReference type="PROSITE" id="PS00518">
    <property type="entry name" value="ZF_RING_1"/>
    <property type="match status" value="1"/>
</dbReference>
<feature type="compositionally biased region" description="Polar residues" evidence="7">
    <location>
        <begin position="319"/>
        <end position="364"/>
    </location>
</feature>
<dbReference type="FunFam" id="3.30.40.10:FF:000033">
    <property type="entry name" value="Polycomb group RING finger protein 3"/>
    <property type="match status" value="1"/>
</dbReference>
<feature type="region of interest" description="Disordered" evidence="7">
    <location>
        <begin position="465"/>
        <end position="550"/>
    </location>
</feature>
<feature type="compositionally biased region" description="Polar residues" evidence="7">
    <location>
        <begin position="663"/>
        <end position="673"/>
    </location>
</feature>
<feature type="compositionally biased region" description="Polar residues" evidence="7">
    <location>
        <begin position="298"/>
        <end position="312"/>
    </location>
</feature>
<feature type="domain" description="RING-type" evidence="8">
    <location>
        <begin position="18"/>
        <end position="57"/>
    </location>
</feature>
<feature type="region of interest" description="Disordered" evidence="7">
    <location>
        <begin position="597"/>
        <end position="784"/>
    </location>
</feature>
<evidence type="ECO:0000313" key="9">
    <source>
        <dbReference type="EMBL" id="KAK6165956.1"/>
    </source>
</evidence>
<dbReference type="Proteomes" id="UP001347796">
    <property type="component" value="Unassembled WGS sequence"/>
</dbReference>
<keyword evidence="3 6" id="KW-0863">Zinc-finger</keyword>
<dbReference type="PANTHER" id="PTHR10825:SF72">
    <property type="entry name" value="UBIQUITIN-LIKE DOMAIN-CONTAINING PROTEIN"/>
    <property type="match status" value="1"/>
</dbReference>
<dbReference type="PROSITE" id="PS50089">
    <property type="entry name" value="ZF_RING_2"/>
    <property type="match status" value="1"/>
</dbReference>
<feature type="compositionally biased region" description="Basic and acidic residues" evidence="7">
    <location>
        <begin position="819"/>
        <end position="834"/>
    </location>
</feature>
<dbReference type="Gene3D" id="3.10.20.90">
    <property type="entry name" value="Phosphatidylinositol 3-kinase Catalytic Subunit, Chain A, domain 1"/>
    <property type="match status" value="1"/>
</dbReference>
<sequence>MHRSKKINIGDVNPHLLCVLCGGYFVEATTIIECLHSFCKTCLIRYLETNKTCPICDVLIHKTRPHQNIRSDKTLQDIVYKLVPGLYKNEMKRRREFYSQYPNKGNIKTPSEERGDEMAERFIFTENEKISLALEYWTEGIPDGPEFQKVSKKEMGGEDSKTQKRDVRYLQCPGALTVAHLKKFIRLKFELPHRCRIDMYHKKEIVSDYYTLLDIACIFSWKRLEPLRLYYTIYENIIKKRKVGELETNSLDTDEPKPKAVATKETAPKIPTGEVTKPTETVGISSEHKFLTPKSTKEWNTQSNKSANQQTPVIEPLKSPNQQASNKDLTKINNKQPVSKDSYKTADTQTPITESPKPTQNQPEKTVITGPQMPKVSNSYIKASAQNAAKAAPTKRANQQPTKIAPKVPNNQQTEKVTNQQTELKSPPNPQSSKIIVTEKSANPQTVRMLVNNKAAINQMMNVHQTNMPSYPSPRTQNTQTTQTKQQNQVQLTTSQQSSNNNNNKKTALTNTNSPTIQNIKSCQSQVSKQTKPTANTMTVSSPNVNGSNDNVVKQNGGEMTKSNTPVYKALPKDLNGIKRGSAFDMKTMPDGAVIRSVRPPFNNSQSIQRANSATKNTPMDNSVKKTIIDAPVVDKQNKNTADVKKSEPKVNGDPTPTIPKINGTQQQSNQINDGARPQTLKVNGGSRPSTPKLNNGSRPSTPKLPGNSRPSTPKLNGGSRPSTPKANGGSRPSTPKTNGGSRPSTPKLNGDVRSFKPIAPKLPGPNVGQSEIPKSVNGDQQAPLNYSKVQPEKRAFPIVDASSSDICEEIRQRKLARMDEPLNLSKRDQDKNKPVSPINGNVSPRNNLQMVVGSAGI</sequence>
<feature type="region of interest" description="Disordered" evidence="7">
    <location>
        <begin position="248"/>
        <end position="372"/>
    </location>
</feature>
<keyword evidence="10" id="KW-1185">Reference proteome</keyword>
<feature type="compositionally biased region" description="Polar residues" evidence="7">
    <location>
        <begin position="709"/>
        <end position="748"/>
    </location>
</feature>
<evidence type="ECO:0000256" key="2">
    <source>
        <dbReference type="ARBA" id="ARBA00022723"/>
    </source>
</evidence>
<evidence type="ECO:0000256" key="5">
    <source>
        <dbReference type="ARBA" id="ARBA00023242"/>
    </source>
</evidence>
<feature type="compositionally biased region" description="Low complexity" evidence="7">
    <location>
        <begin position="476"/>
        <end position="514"/>
    </location>
</feature>
<evidence type="ECO:0000259" key="8">
    <source>
        <dbReference type="PROSITE" id="PS50089"/>
    </source>
</evidence>
<evidence type="ECO:0000313" key="10">
    <source>
        <dbReference type="Proteomes" id="UP001347796"/>
    </source>
</evidence>
<organism evidence="9 10">
    <name type="scientific">Patella caerulea</name>
    <name type="common">Rayed Mediterranean limpet</name>
    <dbReference type="NCBI Taxonomy" id="87958"/>
    <lineage>
        <taxon>Eukaryota</taxon>
        <taxon>Metazoa</taxon>
        <taxon>Spiralia</taxon>
        <taxon>Lophotrochozoa</taxon>
        <taxon>Mollusca</taxon>
        <taxon>Gastropoda</taxon>
        <taxon>Patellogastropoda</taxon>
        <taxon>Patelloidea</taxon>
        <taxon>Patellidae</taxon>
        <taxon>Patella</taxon>
    </lineage>
</organism>
<comment type="caution">
    <text evidence="9">The sequence shown here is derived from an EMBL/GenBank/DDBJ whole genome shotgun (WGS) entry which is preliminary data.</text>
</comment>
<evidence type="ECO:0000256" key="6">
    <source>
        <dbReference type="PROSITE-ProRule" id="PRU00175"/>
    </source>
</evidence>
<dbReference type="Pfam" id="PF16207">
    <property type="entry name" value="RAWUL"/>
    <property type="match status" value="1"/>
</dbReference>
<dbReference type="GO" id="GO:1990841">
    <property type="term" value="F:promoter-specific chromatin binding"/>
    <property type="evidence" value="ECO:0007669"/>
    <property type="project" value="TreeGrafter"/>
</dbReference>
<dbReference type="AlphaFoldDB" id="A0AAN8GBC0"/>
<comment type="subcellular location">
    <subcellularLocation>
        <location evidence="1">Nucleus</location>
    </subcellularLocation>
</comment>
<name>A0AAN8GBC0_PATCE</name>
<feature type="compositionally biased region" description="Polar residues" evidence="7">
    <location>
        <begin position="602"/>
        <end position="621"/>
    </location>
</feature>
<proteinExistence type="predicted"/>
<dbReference type="GO" id="GO:0000122">
    <property type="term" value="P:negative regulation of transcription by RNA polymerase II"/>
    <property type="evidence" value="ECO:0007669"/>
    <property type="project" value="TreeGrafter"/>
</dbReference>
<evidence type="ECO:0000256" key="4">
    <source>
        <dbReference type="ARBA" id="ARBA00022833"/>
    </source>
</evidence>
<dbReference type="SUPFAM" id="SSF57850">
    <property type="entry name" value="RING/U-box"/>
    <property type="match status" value="1"/>
</dbReference>
<feature type="compositionally biased region" description="Polar residues" evidence="7">
    <location>
        <begin position="687"/>
        <end position="701"/>
    </location>
</feature>
<accession>A0AAN8GBC0</accession>
<dbReference type="CDD" id="cd17082">
    <property type="entry name" value="RAWUL_PCGF2_like"/>
    <property type="match status" value="1"/>
</dbReference>
<feature type="region of interest" description="Disordered" evidence="7">
    <location>
        <begin position="819"/>
        <end position="847"/>
    </location>
</feature>
<gene>
    <name evidence="9" type="ORF">SNE40_022760</name>
</gene>
<dbReference type="EMBL" id="JAZGQO010000021">
    <property type="protein sequence ID" value="KAK6165956.1"/>
    <property type="molecule type" value="Genomic_DNA"/>
</dbReference>
<dbReference type="PANTHER" id="PTHR10825">
    <property type="entry name" value="RING FINGER DOMAIN-CONTAINING, POLYCOMB GROUP COMPONENT"/>
    <property type="match status" value="1"/>
</dbReference>
<dbReference type="InterPro" id="IPR017907">
    <property type="entry name" value="Znf_RING_CS"/>
</dbReference>
<feature type="compositionally biased region" description="Polar residues" evidence="7">
    <location>
        <begin position="465"/>
        <end position="475"/>
    </location>
</feature>
<dbReference type="GO" id="GO:0035102">
    <property type="term" value="C:PRC1 complex"/>
    <property type="evidence" value="ECO:0007669"/>
    <property type="project" value="TreeGrafter"/>
</dbReference>
<dbReference type="Gene3D" id="3.30.40.10">
    <property type="entry name" value="Zinc/RING finger domain, C3HC4 (zinc finger)"/>
    <property type="match status" value="1"/>
</dbReference>
<dbReference type="InterPro" id="IPR001841">
    <property type="entry name" value="Znf_RING"/>
</dbReference>
<feature type="compositionally biased region" description="Polar residues" evidence="7">
    <location>
        <begin position="515"/>
        <end position="550"/>
    </location>
</feature>
<feature type="compositionally biased region" description="Basic and acidic residues" evidence="7">
    <location>
        <begin position="636"/>
        <end position="651"/>
    </location>
</feature>
<feature type="compositionally biased region" description="Low complexity" evidence="7">
    <location>
        <begin position="387"/>
        <end position="397"/>
    </location>
</feature>
<evidence type="ECO:0000256" key="1">
    <source>
        <dbReference type="ARBA" id="ARBA00004123"/>
    </source>
</evidence>
<dbReference type="InterPro" id="IPR013083">
    <property type="entry name" value="Znf_RING/FYVE/PHD"/>
</dbReference>
<keyword evidence="2" id="KW-0479">Metal-binding</keyword>